<sequence>MNVRGSGVACADVAEIGTEVKATEHKFLIQYRLPPLSTAREPSSKLDREGTNTGDTVGEEEGRAIQDVVLELGKLIQTALWIHGLYGHPEMTDFLSVAGQVDDDDYRHRDVEDGYQNGLGDVGSGSGAGVRGERRWRGVEEVQDGLLCDSTMLALDIWKTGINQILEGTTTSFSSSSPLTTIALRRSGSGSRGEQGGPMREWEQAWGLEEGEWVDLYVDPVRRRVRVDAITEEFNSQGPNLTALLLSEVVSVRCKLAALDINVPRDPFAKPGEFLLALREYQVRFEGTEVAKIVADALS</sequence>
<dbReference type="Proteomes" id="UP001234202">
    <property type="component" value="Unassembled WGS sequence"/>
</dbReference>
<name>A0ACC2WZN8_9TREE</name>
<comment type="caution">
    <text evidence="1">The sequence shown here is derived from an EMBL/GenBank/DDBJ whole genome shotgun (WGS) entry which is preliminary data.</text>
</comment>
<reference evidence="1" key="1">
    <citation type="submission" date="2023-04" db="EMBL/GenBank/DDBJ databases">
        <title>Draft Genome sequencing of Naganishia species isolated from polar environments using Oxford Nanopore Technology.</title>
        <authorList>
            <person name="Leo P."/>
            <person name="Venkateswaran K."/>
        </authorList>
    </citation>
    <scope>NUCLEOTIDE SEQUENCE</scope>
    <source>
        <strain evidence="1">DBVPG 5303</strain>
    </source>
</reference>
<protein>
    <submittedName>
        <fullName evidence="1">Uncharacterized protein</fullName>
    </submittedName>
</protein>
<evidence type="ECO:0000313" key="1">
    <source>
        <dbReference type="EMBL" id="KAJ9116795.1"/>
    </source>
</evidence>
<gene>
    <name evidence="1" type="ORF">QFC24_006690</name>
</gene>
<accession>A0ACC2WZN8</accession>
<dbReference type="EMBL" id="JASBWV010000035">
    <property type="protein sequence ID" value="KAJ9116795.1"/>
    <property type="molecule type" value="Genomic_DNA"/>
</dbReference>
<proteinExistence type="predicted"/>
<keyword evidence="2" id="KW-1185">Reference proteome</keyword>
<organism evidence="1 2">
    <name type="scientific">Naganishia onofrii</name>
    <dbReference type="NCBI Taxonomy" id="1851511"/>
    <lineage>
        <taxon>Eukaryota</taxon>
        <taxon>Fungi</taxon>
        <taxon>Dikarya</taxon>
        <taxon>Basidiomycota</taxon>
        <taxon>Agaricomycotina</taxon>
        <taxon>Tremellomycetes</taxon>
        <taxon>Filobasidiales</taxon>
        <taxon>Filobasidiaceae</taxon>
        <taxon>Naganishia</taxon>
    </lineage>
</organism>
<evidence type="ECO:0000313" key="2">
    <source>
        <dbReference type="Proteomes" id="UP001234202"/>
    </source>
</evidence>